<dbReference type="GeneID" id="94847320"/>
<evidence type="ECO:0000256" key="1">
    <source>
        <dbReference type="ARBA" id="ARBA00022741"/>
    </source>
</evidence>
<dbReference type="InterPro" id="IPR027417">
    <property type="entry name" value="P-loop_NTPase"/>
</dbReference>
<dbReference type="GO" id="GO:0003924">
    <property type="term" value="F:GTPase activity"/>
    <property type="evidence" value="ECO:0007669"/>
    <property type="project" value="InterPro"/>
</dbReference>
<dbReference type="Gene3D" id="3.40.50.300">
    <property type="entry name" value="P-loop containing nucleotide triphosphate hydrolases"/>
    <property type="match status" value="1"/>
</dbReference>
<evidence type="ECO:0008006" key="4">
    <source>
        <dbReference type="Google" id="ProtNLM"/>
    </source>
</evidence>
<dbReference type="CDD" id="cd00154">
    <property type="entry name" value="Rab"/>
    <property type="match status" value="1"/>
</dbReference>
<evidence type="ECO:0000313" key="2">
    <source>
        <dbReference type="EMBL" id="OHS94408.1"/>
    </source>
</evidence>
<dbReference type="SUPFAM" id="SSF49785">
    <property type="entry name" value="Galactose-binding domain-like"/>
    <property type="match status" value="1"/>
</dbReference>
<evidence type="ECO:0000313" key="3">
    <source>
        <dbReference type="Proteomes" id="UP000179807"/>
    </source>
</evidence>
<dbReference type="InterPro" id="IPR001806">
    <property type="entry name" value="Small_GTPase"/>
</dbReference>
<dbReference type="InterPro" id="IPR008979">
    <property type="entry name" value="Galactose-bd-like_sf"/>
</dbReference>
<dbReference type="Proteomes" id="UP000179807">
    <property type="component" value="Unassembled WGS sequence"/>
</dbReference>
<keyword evidence="1" id="KW-0547">Nucleotide-binding</keyword>
<name>A0A1J4J533_9EUKA</name>
<dbReference type="VEuPathDB" id="TrichDB:TRFO_39393"/>
<dbReference type="PANTHER" id="PTHR47978">
    <property type="match status" value="1"/>
</dbReference>
<dbReference type="SMART" id="SM00173">
    <property type="entry name" value="RAS"/>
    <property type="match status" value="1"/>
</dbReference>
<accession>A0A1J4J533</accession>
<protein>
    <recommendedName>
        <fullName evidence="4">F5/8 type C domain-containing protein</fullName>
    </recommendedName>
</protein>
<dbReference type="Gene3D" id="2.60.120.260">
    <property type="entry name" value="Galactose-binding domain-like"/>
    <property type="match status" value="1"/>
</dbReference>
<dbReference type="AlphaFoldDB" id="A0A1J4J533"/>
<dbReference type="RefSeq" id="XP_068347545.1">
    <property type="nucleotide sequence ID" value="XM_068512616.1"/>
</dbReference>
<keyword evidence="3" id="KW-1185">Reference proteome</keyword>
<dbReference type="EMBL" id="MLAK01001320">
    <property type="protein sequence ID" value="OHS94408.1"/>
    <property type="molecule type" value="Genomic_DNA"/>
</dbReference>
<reference evidence="2" key="1">
    <citation type="submission" date="2016-10" db="EMBL/GenBank/DDBJ databases">
        <authorList>
            <person name="Benchimol M."/>
            <person name="Almeida L.G."/>
            <person name="Vasconcelos A.T."/>
            <person name="Perreira-Neves A."/>
            <person name="Rosa I.A."/>
            <person name="Tasca T."/>
            <person name="Bogo M.R."/>
            <person name="de Souza W."/>
        </authorList>
    </citation>
    <scope>NUCLEOTIDE SEQUENCE [LARGE SCALE GENOMIC DNA]</scope>
    <source>
        <strain evidence="2">K</strain>
    </source>
</reference>
<dbReference type="NCBIfam" id="TIGR00231">
    <property type="entry name" value="small_GTP"/>
    <property type="match status" value="1"/>
</dbReference>
<dbReference type="InterPro" id="IPR005225">
    <property type="entry name" value="Small_GTP-bd"/>
</dbReference>
<dbReference type="Pfam" id="PF00071">
    <property type="entry name" value="Ras"/>
    <property type="match status" value="1"/>
</dbReference>
<comment type="caution">
    <text evidence="2">The sequence shown here is derived from an EMBL/GenBank/DDBJ whole genome shotgun (WGS) entry which is preliminary data.</text>
</comment>
<sequence>MQKYEDYSKIIILGGSSVGKTSLISHITNKSLGIDVTTTDGVYYEGIIENDDCIKLAVFDTTNQQIIDSLIRNYSRHFTAVILVIDVTSMDSYNNKECLLRNCSENTKCYVCANKIDLDCQIPIDELEKWAASSNFSFFKTSADDFSSVEPLFQTISEDIIKFHQKRRKENFMSRIFFAFESSSYMMTHSLKSLDVGNYQRDFTLQINFFWSNQNSNILHNFETISIIDETIELKLPRFIADLFYPNVNRLHKIDQVSDHYSVLLDLDILDNKPNKNDSQKYDVKTLIKNFRSFLKQTMKFSFLENMENNDVHLYHNIGNYGDDLENNMDEVECIIKLYYMLLFILGNENFITILMDDSFYYRNIQKENVIDRIHKKQIYHQLYQINLLHANKYQKAEVINEMKIKSPQQIKKIDISSTNEEIEFLSSHFYEMEIEELKKLPTNMIFDIVNNEQLCLENESQLYHFVKEMILESDEYYSLFSNINFCYLTKEDISDFVSSFDYEHLSNQIWQQICAYISSNHSEIETKYYLSTIKDTPKRYHDPGKAILFSNESEHSMNGILEYLSAKYCGYQYRSIQKQGIIEITASSSDGNVGYLVLDDDYNFFSTHDDENSWIMFDFKQNQVKLFDYTIHAYNDNYSMNSISHHPKNWVIEISNNKQEWKLIDVRADDSSLNFMTRSSFSVNNLQNVQYSRYIRIRQTGPNWSNDNILQFSSIEFYGKIFEKFDSK</sequence>
<dbReference type="SMART" id="SM00175">
    <property type="entry name" value="RAB"/>
    <property type="match status" value="1"/>
</dbReference>
<dbReference type="PRINTS" id="PR00449">
    <property type="entry name" value="RASTRNSFRMNG"/>
</dbReference>
<organism evidence="2 3">
    <name type="scientific">Tritrichomonas foetus</name>
    <dbReference type="NCBI Taxonomy" id="1144522"/>
    <lineage>
        <taxon>Eukaryota</taxon>
        <taxon>Metamonada</taxon>
        <taxon>Parabasalia</taxon>
        <taxon>Tritrichomonadida</taxon>
        <taxon>Tritrichomonadidae</taxon>
        <taxon>Tritrichomonas</taxon>
    </lineage>
</organism>
<dbReference type="SUPFAM" id="SSF52540">
    <property type="entry name" value="P-loop containing nucleoside triphosphate hydrolases"/>
    <property type="match status" value="1"/>
</dbReference>
<dbReference type="GO" id="GO:0005525">
    <property type="term" value="F:GTP binding"/>
    <property type="evidence" value="ECO:0007669"/>
    <property type="project" value="InterPro"/>
</dbReference>
<gene>
    <name evidence="2" type="ORF">TRFO_39393</name>
</gene>
<proteinExistence type="predicted"/>
<dbReference type="PROSITE" id="PS51419">
    <property type="entry name" value="RAB"/>
    <property type="match status" value="1"/>
</dbReference>